<proteinExistence type="predicted"/>
<dbReference type="PANTHER" id="PTHR24067">
    <property type="entry name" value="UBIQUITIN-CONJUGATING ENZYME E2"/>
    <property type="match status" value="1"/>
</dbReference>
<accession>A0A2K1QNM8</accession>
<dbReference type="SUPFAM" id="SSF54495">
    <property type="entry name" value="UBC-like"/>
    <property type="match status" value="1"/>
</dbReference>
<dbReference type="Pfam" id="PF00179">
    <property type="entry name" value="UQ_con"/>
    <property type="match status" value="1"/>
</dbReference>
<dbReference type="SMART" id="SM00212">
    <property type="entry name" value="UBCc"/>
    <property type="match status" value="1"/>
</dbReference>
<keyword evidence="1" id="KW-0833">Ubl conjugation pathway</keyword>
<gene>
    <name evidence="3" type="ORF">CAC42_4575</name>
</gene>
<reference evidence="3 4" key="1">
    <citation type="submission" date="2017-06" db="EMBL/GenBank/DDBJ databases">
        <title>Draft genome sequence of a variant of Elsinoe murrayae.</title>
        <authorList>
            <person name="Cheng Q."/>
        </authorList>
    </citation>
    <scope>NUCLEOTIDE SEQUENCE [LARGE SCALE GENOMIC DNA]</scope>
    <source>
        <strain evidence="3 4">CQ-2017a</strain>
    </source>
</reference>
<evidence type="ECO:0000259" key="2">
    <source>
        <dbReference type="PROSITE" id="PS50127"/>
    </source>
</evidence>
<feature type="domain" description="UBC core" evidence="2">
    <location>
        <begin position="7"/>
        <end position="157"/>
    </location>
</feature>
<dbReference type="CDD" id="cd23812">
    <property type="entry name" value="UBCc_ScPEX4-like"/>
    <property type="match status" value="1"/>
</dbReference>
<dbReference type="Gene3D" id="3.10.110.10">
    <property type="entry name" value="Ubiquitin Conjugating Enzyme"/>
    <property type="match status" value="1"/>
</dbReference>
<dbReference type="STRING" id="2082308.A0A2K1QNM8"/>
<comment type="caution">
    <text evidence="3">The sequence shown here is derived from an EMBL/GenBank/DDBJ whole genome shotgun (WGS) entry which is preliminary data.</text>
</comment>
<dbReference type="InterPro" id="IPR000608">
    <property type="entry name" value="UBC"/>
</dbReference>
<evidence type="ECO:0000313" key="4">
    <source>
        <dbReference type="Proteomes" id="UP000243797"/>
    </source>
</evidence>
<dbReference type="InterPro" id="IPR016135">
    <property type="entry name" value="UBQ-conjugating_enzyme/RWD"/>
</dbReference>
<evidence type="ECO:0000313" key="3">
    <source>
        <dbReference type="EMBL" id="PNS16611.1"/>
    </source>
</evidence>
<protein>
    <submittedName>
        <fullName evidence="3">Ubiquitin-conjugating enzyme E2 35</fullName>
    </submittedName>
</protein>
<name>A0A2K1QNM8_9PEZI</name>
<evidence type="ECO:0000256" key="1">
    <source>
        <dbReference type="ARBA" id="ARBA00022786"/>
    </source>
</evidence>
<dbReference type="InterPro" id="IPR050113">
    <property type="entry name" value="Ub_conjugating_enzyme"/>
</dbReference>
<organism evidence="3 4">
    <name type="scientific">Sphaceloma murrayae</name>
    <dbReference type="NCBI Taxonomy" id="2082308"/>
    <lineage>
        <taxon>Eukaryota</taxon>
        <taxon>Fungi</taxon>
        <taxon>Dikarya</taxon>
        <taxon>Ascomycota</taxon>
        <taxon>Pezizomycotina</taxon>
        <taxon>Dothideomycetes</taxon>
        <taxon>Dothideomycetidae</taxon>
        <taxon>Myriangiales</taxon>
        <taxon>Elsinoaceae</taxon>
        <taxon>Sphaceloma</taxon>
    </lineage>
</organism>
<dbReference type="Proteomes" id="UP000243797">
    <property type="component" value="Unassembled WGS sequence"/>
</dbReference>
<dbReference type="PROSITE" id="PS50127">
    <property type="entry name" value="UBC_2"/>
    <property type="match status" value="1"/>
</dbReference>
<dbReference type="AlphaFoldDB" id="A0A2K1QNM8"/>
<dbReference type="EMBL" id="NKHZ01000055">
    <property type="protein sequence ID" value="PNS16611.1"/>
    <property type="molecule type" value="Genomic_DNA"/>
</dbReference>
<dbReference type="OrthoDB" id="9973183at2759"/>
<dbReference type="InParanoid" id="A0A2K1QNM8"/>
<sequence length="159" mass="17983">MSGRGQSTTKRLIHELRSYGQEPSEALVELAPIRDDDLFHWTAVMRGVEGTAYEDGLWKLDIEVPDNYPLAPPKIRFVTPICHPNVHFKTGEICLDLLKTSWSPAYTIASTMDAVQQLLTSAEPDSPLNVDIAQLFRQGDEVGSQSLIRFYTSLYRYRP</sequence>
<dbReference type="FunFam" id="3.10.110.10:FF:000098">
    <property type="entry name" value="Ubiquitin conjugating enzyme (UbcJ)"/>
    <property type="match status" value="1"/>
</dbReference>
<keyword evidence="4" id="KW-1185">Reference proteome</keyword>